<organism evidence="1 2">
    <name type="scientific">Butyricicoccus pullicaecorum</name>
    <dbReference type="NCBI Taxonomy" id="501571"/>
    <lineage>
        <taxon>Bacteria</taxon>
        <taxon>Bacillati</taxon>
        <taxon>Bacillota</taxon>
        <taxon>Clostridia</taxon>
        <taxon>Eubacteriales</taxon>
        <taxon>Butyricicoccaceae</taxon>
        <taxon>Butyricicoccus</taxon>
    </lineage>
</organism>
<dbReference type="EMBL" id="NFKL01000017">
    <property type="protein sequence ID" value="OUP56658.1"/>
    <property type="molecule type" value="Genomic_DNA"/>
</dbReference>
<dbReference type="RefSeq" id="WP_087415457.1">
    <property type="nucleotide sequence ID" value="NZ_NFKL01000017.1"/>
</dbReference>
<dbReference type="Proteomes" id="UP000195326">
    <property type="component" value="Unassembled WGS sequence"/>
</dbReference>
<dbReference type="AlphaFoldDB" id="A0A1Y4LIZ2"/>
<evidence type="ECO:0000313" key="2">
    <source>
        <dbReference type="Proteomes" id="UP000195326"/>
    </source>
</evidence>
<evidence type="ECO:0000313" key="1">
    <source>
        <dbReference type="EMBL" id="OUP56658.1"/>
    </source>
</evidence>
<comment type="caution">
    <text evidence="1">The sequence shown here is derived from an EMBL/GenBank/DDBJ whole genome shotgun (WGS) entry which is preliminary data.</text>
</comment>
<gene>
    <name evidence="1" type="ORF">B5F15_11740</name>
</gene>
<accession>A0A1Y4LIZ2</accession>
<proteinExistence type="predicted"/>
<name>A0A1Y4LIZ2_9FIRM</name>
<protein>
    <submittedName>
        <fullName evidence="1">Uncharacterized protein</fullName>
    </submittedName>
</protein>
<dbReference type="STRING" id="501571.GCA_900143195_00922"/>
<sequence length="173" mass="18493">MEVSYRGQTVGQVQVEVQDDGVRFVAACRVQTDDILRLYGLRDGCAPLRIDVAEPVEDGLRVRRTLSWYALRTAGYTADSLPTRYVLDAGDGSGLAESRPAVTGDAKLDALITSGVVRCQPEAGGFCIQAPFAAGRACPLAFALTACTVTDGQAVLHVCRKSVPFQAGRQMIE</sequence>
<reference evidence="2" key="1">
    <citation type="submission" date="2017-04" db="EMBL/GenBank/DDBJ databases">
        <title>Function of individual gut microbiota members based on whole genome sequencing of pure cultures obtained from chicken caecum.</title>
        <authorList>
            <person name="Medvecky M."/>
            <person name="Cejkova D."/>
            <person name="Polansky O."/>
            <person name="Karasova D."/>
            <person name="Kubasova T."/>
            <person name="Cizek A."/>
            <person name="Rychlik I."/>
        </authorList>
    </citation>
    <scope>NUCLEOTIDE SEQUENCE [LARGE SCALE GENOMIC DNA]</scope>
    <source>
        <strain evidence="2">An179</strain>
    </source>
</reference>